<dbReference type="Gene3D" id="2.40.390.10">
    <property type="entry name" value="CV3147-like"/>
    <property type="match status" value="1"/>
</dbReference>
<sequence length="400" mass="43363">MSRKFRSPICRATPSGCGSKRWVSCGWTGRPGGGVEATWYLTPEDLDAIELGANVLGTGGGGNPYPVKLYARELLKQGKRIAVLDPLRLPDDALVVAVGGMGAPTVSIERLIRGDEFLYAVRALERHVGRRIDALISKEIGGSNSMRPMLAAALGDLPVVDGDGMGRAFPELQMCTFFIYGLPAAPAALCDVRHNVVLFDEVRDAVWLERLARAVTIQMGCHAAYAMAPWSGAEIKRTAVLHTVTQARRIGTVILEARRRQEPPIPALVAAHQGRVLFEGKIVDVLRRITGGFARGEVTIEGLEAYSGQRLVVDFQNENLLARCGDTVLCTVPDLLCILERETATPINTELLRYGWRVVVLGFPAPVQLISPEALAVVGPQAFGYDVAYRRLDAASREVA</sequence>
<feature type="domain" description="S-Me-THD-like C-terminal" evidence="2">
    <location>
        <begin position="204"/>
        <end position="391"/>
    </location>
</feature>
<reference evidence="3" key="1">
    <citation type="submission" date="2019-03" db="EMBL/GenBank/DDBJ databases">
        <title>Lake Tanganyika Metagenome-Assembled Genomes (MAGs).</title>
        <authorList>
            <person name="Tran P."/>
        </authorList>
    </citation>
    <scope>NUCLEOTIDE SEQUENCE</scope>
    <source>
        <strain evidence="3">K_DeepCast_65m_m2_066</strain>
    </source>
</reference>
<proteinExistence type="predicted"/>
<dbReference type="InterPro" id="IPR010318">
    <property type="entry name" value="S-Me-THD_N"/>
</dbReference>
<organism evidence="3 4">
    <name type="scientific">Tectimicrobiota bacterium</name>
    <dbReference type="NCBI Taxonomy" id="2528274"/>
    <lineage>
        <taxon>Bacteria</taxon>
        <taxon>Pseudomonadati</taxon>
        <taxon>Nitrospinota/Tectimicrobiota group</taxon>
        <taxon>Candidatus Tectimicrobiota</taxon>
    </lineage>
</organism>
<evidence type="ECO:0000313" key="4">
    <source>
        <dbReference type="Proteomes" id="UP000712673"/>
    </source>
</evidence>
<gene>
    <name evidence="3" type="ORF">FJZ47_15385</name>
</gene>
<evidence type="ECO:0000259" key="2">
    <source>
        <dbReference type="Pfam" id="PF20906"/>
    </source>
</evidence>
<evidence type="ECO:0000259" key="1">
    <source>
        <dbReference type="Pfam" id="PF06032"/>
    </source>
</evidence>
<dbReference type="SUPFAM" id="SSF160991">
    <property type="entry name" value="CV3147-like"/>
    <property type="match status" value="1"/>
</dbReference>
<dbReference type="InterPro" id="IPR024071">
    <property type="entry name" value="S-Me-THD_C_sf"/>
</dbReference>
<dbReference type="FunFam" id="3.40.1610.10:FF:000001">
    <property type="entry name" value="Hydantoinase, putative"/>
    <property type="match status" value="1"/>
</dbReference>
<dbReference type="InterPro" id="IPR048350">
    <property type="entry name" value="S-Me-THD-like_C"/>
</dbReference>
<name>A0A937W204_UNCTE</name>
<accession>A0A937W204</accession>
<dbReference type="Gene3D" id="3.40.1610.10">
    <property type="entry name" value="CV3147-like domain"/>
    <property type="match status" value="1"/>
</dbReference>
<protein>
    <submittedName>
        <fullName evidence="3">DUF917 domain-containing protein</fullName>
    </submittedName>
</protein>
<evidence type="ECO:0000313" key="3">
    <source>
        <dbReference type="EMBL" id="MBM3225167.1"/>
    </source>
</evidence>
<dbReference type="Proteomes" id="UP000712673">
    <property type="component" value="Unassembled WGS sequence"/>
</dbReference>
<dbReference type="InterPro" id="IPR027479">
    <property type="entry name" value="S-Me-THD_N_sf"/>
</dbReference>
<comment type="caution">
    <text evidence="3">The sequence shown here is derived from an EMBL/GenBank/DDBJ whole genome shotgun (WGS) entry which is preliminary data.</text>
</comment>
<dbReference type="EMBL" id="VGLS01000500">
    <property type="protein sequence ID" value="MBM3225167.1"/>
    <property type="molecule type" value="Genomic_DNA"/>
</dbReference>
<dbReference type="Pfam" id="PF06032">
    <property type="entry name" value="S-Me-THD_N"/>
    <property type="match status" value="1"/>
</dbReference>
<dbReference type="Pfam" id="PF20906">
    <property type="entry name" value="S-Me-THD_C"/>
    <property type="match status" value="1"/>
</dbReference>
<feature type="domain" description="S-Me-THD N-terminal" evidence="1">
    <location>
        <begin position="44"/>
        <end position="200"/>
    </location>
</feature>
<dbReference type="AlphaFoldDB" id="A0A937W204"/>